<dbReference type="AlphaFoldDB" id="A0A1H3GQX5"/>
<keyword evidence="3" id="KW-1185">Reference proteome</keyword>
<feature type="domain" description="DUF6794" evidence="1">
    <location>
        <begin position="35"/>
        <end position="117"/>
    </location>
</feature>
<protein>
    <recommendedName>
        <fullName evidence="1">DUF6794 domain-containing protein</fullName>
    </recommendedName>
</protein>
<evidence type="ECO:0000259" key="1">
    <source>
        <dbReference type="Pfam" id="PF20594"/>
    </source>
</evidence>
<dbReference type="EMBL" id="FNNJ01000016">
    <property type="protein sequence ID" value="SDY05723.1"/>
    <property type="molecule type" value="Genomic_DNA"/>
</dbReference>
<evidence type="ECO:0000313" key="3">
    <source>
        <dbReference type="Proteomes" id="UP000199595"/>
    </source>
</evidence>
<gene>
    <name evidence="2" type="ORF">SAMN05444411_11610</name>
</gene>
<dbReference type="Proteomes" id="UP000199595">
    <property type="component" value="Unassembled WGS sequence"/>
</dbReference>
<name>A0A1H3GQX5_9FLAO</name>
<reference evidence="2 3" key="1">
    <citation type="submission" date="2016-10" db="EMBL/GenBank/DDBJ databases">
        <authorList>
            <person name="de Groot N.N."/>
        </authorList>
    </citation>
    <scope>NUCLEOTIDE SEQUENCE [LARGE SCALE GENOMIC DNA]</scope>
    <source>
        <strain evidence="2 3">DSM 24956</strain>
    </source>
</reference>
<accession>A0A1H3GQX5</accession>
<organism evidence="2 3">
    <name type="scientific">Lutibacter oricola</name>
    <dbReference type="NCBI Taxonomy" id="762486"/>
    <lineage>
        <taxon>Bacteria</taxon>
        <taxon>Pseudomonadati</taxon>
        <taxon>Bacteroidota</taxon>
        <taxon>Flavobacteriia</taxon>
        <taxon>Flavobacteriales</taxon>
        <taxon>Flavobacteriaceae</taxon>
        <taxon>Lutibacter</taxon>
    </lineage>
</organism>
<proteinExistence type="predicted"/>
<sequence length="230" mass="27575">MLKKKIILILFIFTTLISCSVFFDSYKSEIDDIYIPENLKESIKEVDKFYTDSLKTEIKTLTENEYLANSHFGTGFWIRNNWGLWKGSRLSRYFKRKGINHPDDISSIILKSYHRQLTGKNIDLKEQIKYYKDYWKESKKIGKLVELPSISDFPEKELEFGEAMWYENENNQSLIHIQTNSKTDSLWIYDYLYGWKKISNDLKIKLDNSTKYKTDSLMNIIYYRFDKTDF</sequence>
<evidence type="ECO:0000313" key="2">
    <source>
        <dbReference type="EMBL" id="SDY05723.1"/>
    </source>
</evidence>
<dbReference type="PROSITE" id="PS51257">
    <property type="entry name" value="PROKAR_LIPOPROTEIN"/>
    <property type="match status" value="1"/>
</dbReference>
<dbReference type="InterPro" id="IPR046744">
    <property type="entry name" value="DUF6794"/>
</dbReference>
<dbReference type="Pfam" id="PF20594">
    <property type="entry name" value="DUF6794"/>
    <property type="match status" value="1"/>
</dbReference>
<dbReference type="RefSeq" id="WP_090126433.1">
    <property type="nucleotide sequence ID" value="NZ_FNNJ01000016.1"/>
</dbReference>